<accession>A0A428PQW8</accession>
<keyword evidence="1" id="KW-0408">Iron</keyword>
<dbReference type="PANTHER" id="PTHR43160">
    <property type="entry name" value="ACONITATE HYDRATASE B"/>
    <property type="match status" value="1"/>
</dbReference>
<organism evidence="2 3">
    <name type="scientific">Fusarium duplospermum</name>
    <dbReference type="NCBI Taxonomy" id="1325734"/>
    <lineage>
        <taxon>Eukaryota</taxon>
        <taxon>Fungi</taxon>
        <taxon>Dikarya</taxon>
        <taxon>Ascomycota</taxon>
        <taxon>Pezizomycotina</taxon>
        <taxon>Sordariomycetes</taxon>
        <taxon>Hypocreomycetidae</taxon>
        <taxon>Hypocreales</taxon>
        <taxon>Nectriaceae</taxon>
        <taxon>Fusarium</taxon>
        <taxon>Fusarium solani species complex</taxon>
    </lineage>
</organism>
<dbReference type="STRING" id="1325734.A0A428PQW8"/>
<dbReference type="GO" id="GO:0005829">
    <property type="term" value="C:cytosol"/>
    <property type="evidence" value="ECO:0007669"/>
    <property type="project" value="TreeGrafter"/>
</dbReference>
<gene>
    <name evidence="2" type="ORF">CEP54_009352</name>
</gene>
<dbReference type="Proteomes" id="UP000288168">
    <property type="component" value="Unassembled WGS sequence"/>
</dbReference>
<dbReference type="EMBL" id="NKCI01000101">
    <property type="protein sequence ID" value="RSL55479.1"/>
    <property type="molecule type" value="Genomic_DNA"/>
</dbReference>
<dbReference type="OrthoDB" id="2224430at2759"/>
<dbReference type="GO" id="GO:0005739">
    <property type="term" value="C:mitochondrion"/>
    <property type="evidence" value="ECO:0007669"/>
    <property type="project" value="TreeGrafter"/>
</dbReference>
<dbReference type="InterPro" id="IPR036008">
    <property type="entry name" value="Aconitase_4Fe-4S_dom"/>
</dbReference>
<evidence type="ECO:0000313" key="2">
    <source>
        <dbReference type="EMBL" id="RSL55479.1"/>
    </source>
</evidence>
<sequence length="150" mass="17004">MPLQGGPTEPQYHHLPPLQYFRRLATVGHVSHRVPFSRFEQDQYIDYVDIVNKIQLGRRVAGQDEPLRRRKTQLKLRRRRIACQDATAQMALIQFLSAGLDSAGVLTMIHCDRPIVGNSGGDEDLPNALGAHKEVYEFMSSAAKRFNMGF</sequence>
<dbReference type="PANTHER" id="PTHR43160:SF3">
    <property type="entry name" value="ACONITATE HYDRATASE, MITOCHONDRIAL"/>
    <property type="match status" value="1"/>
</dbReference>
<dbReference type="GO" id="GO:0003994">
    <property type="term" value="F:aconitate hydratase activity"/>
    <property type="evidence" value="ECO:0007669"/>
    <property type="project" value="TreeGrafter"/>
</dbReference>
<dbReference type="Gene3D" id="3.30.499.10">
    <property type="entry name" value="Aconitase, domain 3"/>
    <property type="match status" value="1"/>
</dbReference>
<evidence type="ECO:0000313" key="3">
    <source>
        <dbReference type="Proteomes" id="UP000288168"/>
    </source>
</evidence>
<dbReference type="GO" id="GO:0051539">
    <property type="term" value="F:4 iron, 4 sulfur cluster binding"/>
    <property type="evidence" value="ECO:0007669"/>
    <property type="project" value="TreeGrafter"/>
</dbReference>
<comment type="caution">
    <text evidence="2">The sequence shown here is derived from an EMBL/GenBank/DDBJ whole genome shotgun (WGS) entry which is preliminary data.</text>
</comment>
<dbReference type="SUPFAM" id="SSF53732">
    <property type="entry name" value="Aconitase iron-sulfur domain"/>
    <property type="match status" value="1"/>
</dbReference>
<dbReference type="AlphaFoldDB" id="A0A428PQW8"/>
<protein>
    <submittedName>
        <fullName evidence="2">Uncharacterized protein</fullName>
    </submittedName>
</protein>
<evidence type="ECO:0000256" key="1">
    <source>
        <dbReference type="ARBA" id="ARBA00023004"/>
    </source>
</evidence>
<dbReference type="GO" id="GO:0006099">
    <property type="term" value="P:tricarboxylic acid cycle"/>
    <property type="evidence" value="ECO:0007669"/>
    <property type="project" value="TreeGrafter"/>
</dbReference>
<reference evidence="2 3" key="1">
    <citation type="submission" date="2017-06" db="EMBL/GenBank/DDBJ databases">
        <title>Comparative genomic analysis of Ambrosia Fusariam Clade fungi.</title>
        <authorList>
            <person name="Stajich J.E."/>
            <person name="Carrillo J."/>
            <person name="Kijimoto T."/>
            <person name="Eskalen A."/>
            <person name="O'Donnell K."/>
            <person name="Kasson M."/>
        </authorList>
    </citation>
    <scope>NUCLEOTIDE SEQUENCE [LARGE SCALE GENOMIC DNA]</scope>
    <source>
        <strain evidence="2 3">NRRL62584</strain>
    </source>
</reference>
<name>A0A428PQW8_9HYPO</name>
<dbReference type="InterPro" id="IPR015931">
    <property type="entry name" value="Acnase/IPM_dHydase_lsu_aba_1/3"/>
</dbReference>
<keyword evidence="3" id="KW-1185">Reference proteome</keyword>
<proteinExistence type="predicted"/>
<dbReference type="InterPro" id="IPR050926">
    <property type="entry name" value="Aconitase/IPM_isomerase"/>
</dbReference>